<reference evidence="6" key="1">
    <citation type="submission" date="2022-06" db="EMBL/GenBank/DDBJ databases">
        <title>Lactococcus from bovine mastitis in China.</title>
        <authorList>
            <person name="Lin Y."/>
            <person name="Han B."/>
        </authorList>
    </citation>
    <scope>NUCLEOTIDE SEQUENCE</scope>
    <source>
        <strain evidence="6">Ningxia-I-26</strain>
    </source>
</reference>
<keyword evidence="2" id="KW-0812">Transmembrane</keyword>
<proteinExistence type="predicted"/>
<dbReference type="EMBL" id="JAMWFV010000111">
    <property type="protein sequence ID" value="MDG6146369.1"/>
    <property type="molecule type" value="Genomic_DNA"/>
</dbReference>
<comment type="subcellular location">
    <subcellularLocation>
        <location evidence="1">Membrane</location>
        <topology evidence="1">Multi-pass membrane protein</topology>
    </subcellularLocation>
</comment>
<feature type="non-terminal residue" evidence="6">
    <location>
        <position position="1"/>
    </location>
</feature>
<dbReference type="InterPro" id="IPR006153">
    <property type="entry name" value="Cation/H_exchanger_TM"/>
</dbReference>
<organism evidence="6 7">
    <name type="scientific">Lactococcus formosensis</name>
    <dbReference type="NCBI Taxonomy" id="1281486"/>
    <lineage>
        <taxon>Bacteria</taxon>
        <taxon>Bacillati</taxon>
        <taxon>Bacillota</taxon>
        <taxon>Bacilli</taxon>
        <taxon>Lactobacillales</taxon>
        <taxon>Streptococcaceae</taxon>
        <taxon>Lactococcus</taxon>
    </lineage>
</organism>
<dbReference type="Pfam" id="PF00999">
    <property type="entry name" value="Na_H_Exchanger"/>
    <property type="match status" value="1"/>
</dbReference>
<evidence type="ECO:0000256" key="1">
    <source>
        <dbReference type="ARBA" id="ARBA00004141"/>
    </source>
</evidence>
<keyword evidence="3" id="KW-1133">Transmembrane helix</keyword>
<comment type="caution">
    <text evidence="6">The sequence shown here is derived from an EMBL/GenBank/DDBJ whole genome shotgun (WGS) entry which is preliminary data.</text>
</comment>
<dbReference type="GO" id="GO:0016020">
    <property type="term" value="C:membrane"/>
    <property type="evidence" value="ECO:0007669"/>
    <property type="project" value="UniProtKB-SubCell"/>
</dbReference>
<keyword evidence="7" id="KW-1185">Reference proteome</keyword>
<dbReference type="AlphaFoldDB" id="A0A9X4SD62"/>
<accession>A0A9X4SD62</accession>
<keyword evidence="4" id="KW-0472">Membrane</keyword>
<feature type="domain" description="Cation/H+ exchanger transmembrane" evidence="5">
    <location>
        <begin position="15"/>
        <end position="59"/>
    </location>
</feature>
<dbReference type="GO" id="GO:1902600">
    <property type="term" value="P:proton transmembrane transport"/>
    <property type="evidence" value="ECO:0007669"/>
    <property type="project" value="InterPro"/>
</dbReference>
<evidence type="ECO:0000259" key="5">
    <source>
        <dbReference type="Pfam" id="PF00999"/>
    </source>
</evidence>
<name>A0A9X4SD62_9LACT</name>
<dbReference type="GO" id="GO:0015297">
    <property type="term" value="F:antiporter activity"/>
    <property type="evidence" value="ECO:0007669"/>
    <property type="project" value="InterPro"/>
</dbReference>
<evidence type="ECO:0000313" key="6">
    <source>
        <dbReference type="EMBL" id="MDG6146369.1"/>
    </source>
</evidence>
<feature type="non-terminal residue" evidence="6">
    <location>
        <position position="88"/>
    </location>
</feature>
<gene>
    <name evidence="6" type="ORF">NF717_12060</name>
</gene>
<sequence length="88" mass="9164">LAISTAKGWVSRRWGEDVGAQILISLLIPFAAYLVAEELQASGILAAVAAGVTMSFTERGGGAGGQSLAMTRIRRGVVWDTVQFVANG</sequence>
<protein>
    <submittedName>
        <fullName evidence="6">Cation:proton antiporter</fullName>
    </submittedName>
</protein>
<evidence type="ECO:0000256" key="2">
    <source>
        <dbReference type="ARBA" id="ARBA00022692"/>
    </source>
</evidence>
<evidence type="ECO:0000256" key="4">
    <source>
        <dbReference type="ARBA" id="ARBA00023136"/>
    </source>
</evidence>
<evidence type="ECO:0000313" key="7">
    <source>
        <dbReference type="Proteomes" id="UP001153199"/>
    </source>
</evidence>
<dbReference type="Proteomes" id="UP001153199">
    <property type="component" value="Unassembled WGS sequence"/>
</dbReference>
<evidence type="ECO:0000256" key="3">
    <source>
        <dbReference type="ARBA" id="ARBA00022989"/>
    </source>
</evidence>